<feature type="domain" description="Methyltransferase type 11" evidence="2">
    <location>
        <begin position="65"/>
        <end position="160"/>
    </location>
</feature>
<dbReference type="RefSeq" id="WP_026746936.1">
    <property type="nucleotide sequence ID" value="NZ_AP019823.1"/>
</dbReference>
<organism evidence="3 4">
    <name type="scientific">Leptotrichia hofstadii</name>
    <dbReference type="NCBI Taxonomy" id="157688"/>
    <lineage>
        <taxon>Bacteria</taxon>
        <taxon>Fusobacteriati</taxon>
        <taxon>Fusobacteriota</taxon>
        <taxon>Fusobacteriia</taxon>
        <taxon>Fusobacteriales</taxon>
        <taxon>Leptotrichiaceae</taxon>
        <taxon>Leptotrichia</taxon>
    </lineage>
</organism>
<name>A0A510JIZ6_9FUSO</name>
<evidence type="ECO:0000256" key="1">
    <source>
        <dbReference type="ARBA" id="ARBA00022679"/>
    </source>
</evidence>
<dbReference type="PANTHER" id="PTHR44068">
    <property type="entry name" value="ZGC:194242"/>
    <property type="match status" value="1"/>
</dbReference>
<dbReference type="InterPro" id="IPR013216">
    <property type="entry name" value="Methyltransf_11"/>
</dbReference>
<reference evidence="3 4" key="1">
    <citation type="submission" date="2019-07" db="EMBL/GenBank/DDBJ databases">
        <title>Complete Genome Sequence of Leptotrichia hofstadii Strain JCM16775.</title>
        <authorList>
            <person name="Watanabe S."/>
            <person name="Cui L."/>
        </authorList>
    </citation>
    <scope>NUCLEOTIDE SEQUENCE [LARGE SCALE GENOMIC DNA]</scope>
    <source>
        <strain evidence="3 4">JCM16775</strain>
    </source>
</reference>
<evidence type="ECO:0000259" key="2">
    <source>
        <dbReference type="Pfam" id="PF08241"/>
    </source>
</evidence>
<dbReference type="SUPFAM" id="SSF53335">
    <property type="entry name" value="S-adenosyl-L-methionine-dependent methyltransferases"/>
    <property type="match status" value="1"/>
</dbReference>
<keyword evidence="3" id="KW-0489">Methyltransferase</keyword>
<dbReference type="OrthoDB" id="9772751at2"/>
<dbReference type="InterPro" id="IPR050447">
    <property type="entry name" value="Erg6_SMT_methyltransf"/>
</dbReference>
<evidence type="ECO:0000313" key="4">
    <source>
        <dbReference type="Proteomes" id="UP000321892"/>
    </source>
</evidence>
<dbReference type="Gene3D" id="3.40.50.150">
    <property type="entry name" value="Vaccinia Virus protein VP39"/>
    <property type="match status" value="1"/>
</dbReference>
<proteinExistence type="predicted"/>
<dbReference type="PANTHER" id="PTHR44068:SF11">
    <property type="entry name" value="GERANYL DIPHOSPHATE 2-C-METHYLTRANSFERASE"/>
    <property type="match status" value="1"/>
</dbReference>
<dbReference type="Pfam" id="PF08241">
    <property type="entry name" value="Methyltransf_11"/>
    <property type="match status" value="1"/>
</dbReference>
<dbReference type="GO" id="GO:0008757">
    <property type="term" value="F:S-adenosylmethionine-dependent methyltransferase activity"/>
    <property type="evidence" value="ECO:0007669"/>
    <property type="project" value="InterPro"/>
</dbReference>
<sequence length="251" mass="28575">MTKSYQEINAETIDRWIEEGWEWGQPISHETYLNAKNGNWDVLLTPVNPVPHEWFGNLKDKKILGLASGGGQQMPIFVALGANCTILDYSDKQLEAEKMVAEREKYEIEIIKADMTKKLPFADNSFDIIFHPVSNSYIEKVEPVFKECYRILKKGGILLCGLDIGTNYTVDEKEEKIINSLPFNPLVNEEQRKQLEEQDCGIQFSHTISEQIGGQLKAGFRLTDIYDDTNGFGRLHELNIASFVATRAIKE</sequence>
<accession>A0A510JIZ6</accession>
<dbReference type="AlphaFoldDB" id="A0A510JIZ6"/>
<dbReference type="CDD" id="cd02440">
    <property type="entry name" value="AdoMet_MTases"/>
    <property type="match status" value="1"/>
</dbReference>
<gene>
    <name evidence="3" type="ORF">JCM16775_1948</name>
</gene>
<evidence type="ECO:0000313" key="3">
    <source>
        <dbReference type="EMBL" id="BBM39237.1"/>
    </source>
</evidence>
<dbReference type="GO" id="GO:0032259">
    <property type="term" value="P:methylation"/>
    <property type="evidence" value="ECO:0007669"/>
    <property type="project" value="UniProtKB-KW"/>
</dbReference>
<dbReference type="EMBL" id="AP019823">
    <property type="protein sequence ID" value="BBM39237.1"/>
    <property type="molecule type" value="Genomic_DNA"/>
</dbReference>
<dbReference type="InterPro" id="IPR029063">
    <property type="entry name" value="SAM-dependent_MTases_sf"/>
</dbReference>
<keyword evidence="4" id="KW-1185">Reference proteome</keyword>
<dbReference type="KEGG" id="lhf:JCM16775_1948"/>
<keyword evidence="1 3" id="KW-0808">Transferase</keyword>
<dbReference type="Proteomes" id="UP000321892">
    <property type="component" value="Chromosome"/>
</dbReference>
<protein>
    <submittedName>
        <fullName evidence="3">Type 11 methyltransferase</fullName>
    </submittedName>
</protein>